<dbReference type="EMBL" id="SEYY01022386">
    <property type="protein sequence ID" value="KAB7495574.1"/>
    <property type="molecule type" value="Genomic_DNA"/>
</dbReference>
<dbReference type="Proteomes" id="UP000326759">
    <property type="component" value="Unassembled WGS sequence"/>
</dbReference>
<protein>
    <submittedName>
        <fullName evidence="1">Uncharacterized protein</fullName>
    </submittedName>
</protein>
<evidence type="ECO:0000313" key="1">
    <source>
        <dbReference type="EMBL" id="KAB7495574.1"/>
    </source>
</evidence>
<keyword evidence="2" id="KW-1185">Reference proteome</keyword>
<gene>
    <name evidence="1" type="ORF">Anas_03767</name>
</gene>
<organism evidence="1 2">
    <name type="scientific">Armadillidium nasatum</name>
    <dbReference type="NCBI Taxonomy" id="96803"/>
    <lineage>
        <taxon>Eukaryota</taxon>
        <taxon>Metazoa</taxon>
        <taxon>Ecdysozoa</taxon>
        <taxon>Arthropoda</taxon>
        <taxon>Crustacea</taxon>
        <taxon>Multicrustacea</taxon>
        <taxon>Malacostraca</taxon>
        <taxon>Eumalacostraca</taxon>
        <taxon>Peracarida</taxon>
        <taxon>Isopoda</taxon>
        <taxon>Oniscidea</taxon>
        <taxon>Crinocheta</taxon>
        <taxon>Armadillidiidae</taxon>
        <taxon>Armadillidium</taxon>
    </lineage>
</organism>
<evidence type="ECO:0000313" key="2">
    <source>
        <dbReference type="Proteomes" id="UP000326759"/>
    </source>
</evidence>
<comment type="caution">
    <text evidence="1">The sequence shown here is derived from an EMBL/GenBank/DDBJ whole genome shotgun (WGS) entry which is preliminary data.</text>
</comment>
<accession>A0A5N5SNB5</accession>
<dbReference type="OrthoDB" id="66620at2759"/>
<proteinExistence type="predicted"/>
<name>A0A5N5SNB5_9CRUS</name>
<reference evidence="1 2" key="1">
    <citation type="journal article" date="2019" name="PLoS Biol.">
        <title>Sex chromosomes control vertical transmission of feminizing Wolbachia symbionts in an isopod.</title>
        <authorList>
            <person name="Becking T."/>
            <person name="Chebbi M.A."/>
            <person name="Giraud I."/>
            <person name="Moumen B."/>
            <person name="Laverre T."/>
            <person name="Caubet Y."/>
            <person name="Peccoud J."/>
            <person name="Gilbert C."/>
            <person name="Cordaux R."/>
        </authorList>
    </citation>
    <scope>NUCLEOTIDE SEQUENCE [LARGE SCALE GENOMIC DNA]</scope>
    <source>
        <strain evidence="1">ANa2</strain>
        <tissue evidence="1">Whole body excluding digestive tract and cuticle</tissue>
    </source>
</reference>
<dbReference type="AlphaFoldDB" id="A0A5N5SNB5"/>
<sequence>MSDIDSDKEQQHVFLPTDMLLAIGNPDPLGLPFFRHERAEEEHERASLMGSQLFYSSGSGYSDELPDTSLLRGTVSYGAVRKVDEGITLTWRDLSVYVPQKKPWWKNNYNHKPFKRVLNNVELESQH</sequence>